<dbReference type="Proteomes" id="UP000178319">
    <property type="component" value="Unassembled WGS sequence"/>
</dbReference>
<dbReference type="AlphaFoldDB" id="A0A1G1V425"/>
<name>A0A1G1V425_9BACT</name>
<dbReference type="Pfam" id="PF04977">
    <property type="entry name" value="DivIC"/>
    <property type="match status" value="1"/>
</dbReference>
<organism evidence="1 2">
    <name type="scientific">Candidatus Blackburnbacteria bacterium RIFCSPHIGHO2_02_FULL_44_20</name>
    <dbReference type="NCBI Taxonomy" id="1797516"/>
    <lineage>
        <taxon>Bacteria</taxon>
        <taxon>Candidatus Blackburniibacteriota</taxon>
    </lineage>
</organism>
<proteinExistence type="predicted"/>
<evidence type="ECO:0008006" key="3">
    <source>
        <dbReference type="Google" id="ProtNLM"/>
    </source>
</evidence>
<dbReference type="EMBL" id="MHBZ01000040">
    <property type="protein sequence ID" value="OGY10131.1"/>
    <property type="molecule type" value="Genomic_DNA"/>
</dbReference>
<dbReference type="STRING" id="1797516.A3D26_00910"/>
<gene>
    <name evidence="1" type="ORF">A3D26_00910</name>
</gene>
<accession>A0A1G1V425</accession>
<protein>
    <recommendedName>
        <fullName evidence="3">Cell division protein FtsB</fullName>
    </recommendedName>
</protein>
<evidence type="ECO:0000313" key="1">
    <source>
        <dbReference type="EMBL" id="OGY10131.1"/>
    </source>
</evidence>
<sequence>MSFKQRLLGNLTSRGLVLVVVLLTISSLYSSFQLFGRGGVLEEAELMLEEVQRENRRLSDIQANLGSVEFIEREARDKLGLVAEGETVVVLPDGDTLRRFAPLEDTVEEEFEPEKRPIWGRWLRLFLPELEKVIFRG</sequence>
<evidence type="ECO:0000313" key="2">
    <source>
        <dbReference type="Proteomes" id="UP000178319"/>
    </source>
</evidence>
<dbReference type="InterPro" id="IPR007060">
    <property type="entry name" value="FtsL/DivIC"/>
</dbReference>
<reference evidence="1 2" key="1">
    <citation type="journal article" date="2016" name="Nat. Commun.">
        <title>Thousands of microbial genomes shed light on interconnected biogeochemical processes in an aquifer system.</title>
        <authorList>
            <person name="Anantharaman K."/>
            <person name="Brown C.T."/>
            <person name="Hug L.A."/>
            <person name="Sharon I."/>
            <person name="Castelle C.J."/>
            <person name="Probst A.J."/>
            <person name="Thomas B.C."/>
            <person name="Singh A."/>
            <person name="Wilkins M.J."/>
            <person name="Karaoz U."/>
            <person name="Brodie E.L."/>
            <person name="Williams K.H."/>
            <person name="Hubbard S.S."/>
            <person name="Banfield J.F."/>
        </authorList>
    </citation>
    <scope>NUCLEOTIDE SEQUENCE [LARGE SCALE GENOMIC DNA]</scope>
</reference>
<comment type="caution">
    <text evidence="1">The sequence shown here is derived from an EMBL/GenBank/DDBJ whole genome shotgun (WGS) entry which is preliminary data.</text>
</comment>